<feature type="compositionally biased region" description="Polar residues" evidence="7">
    <location>
        <begin position="507"/>
        <end position="519"/>
    </location>
</feature>
<dbReference type="SUPFAM" id="SSF48726">
    <property type="entry name" value="Immunoglobulin"/>
    <property type="match status" value="1"/>
</dbReference>
<evidence type="ECO:0000256" key="2">
    <source>
        <dbReference type="ARBA" id="ARBA00022729"/>
    </source>
</evidence>
<dbReference type="GO" id="GO:0071944">
    <property type="term" value="C:cell periphery"/>
    <property type="evidence" value="ECO:0007669"/>
    <property type="project" value="UniProtKB-ARBA"/>
</dbReference>
<keyword evidence="6" id="KW-0393">Immunoglobulin domain</keyword>
<dbReference type="SMART" id="SM00082">
    <property type="entry name" value="LRRCT"/>
    <property type="match status" value="1"/>
</dbReference>
<keyword evidence="8" id="KW-1133">Transmembrane helix</keyword>
<comment type="caution">
    <text evidence="11">The sequence shown here is derived from an EMBL/GenBank/DDBJ whole genome shotgun (WGS) entry which is preliminary data.</text>
</comment>
<dbReference type="InterPro" id="IPR003599">
    <property type="entry name" value="Ig_sub"/>
</dbReference>
<evidence type="ECO:0000313" key="11">
    <source>
        <dbReference type="EMBL" id="KAK7601562.1"/>
    </source>
</evidence>
<protein>
    <recommendedName>
        <fullName evidence="10">Ig-like domain-containing protein</fullName>
    </recommendedName>
</protein>
<dbReference type="SMART" id="SM00408">
    <property type="entry name" value="IGc2"/>
    <property type="match status" value="1"/>
</dbReference>
<keyword evidence="12" id="KW-1185">Reference proteome</keyword>
<dbReference type="InterPro" id="IPR032675">
    <property type="entry name" value="LRR_dom_sf"/>
</dbReference>
<dbReference type="AlphaFoldDB" id="A0AAN9Y8D5"/>
<evidence type="ECO:0000256" key="3">
    <source>
        <dbReference type="ARBA" id="ARBA00022737"/>
    </source>
</evidence>
<feature type="region of interest" description="Disordered" evidence="7">
    <location>
        <begin position="734"/>
        <end position="841"/>
    </location>
</feature>
<dbReference type="SMART" id="SM00409">
    <property type="entry name" value="IG"/>
    <property type="match status" value="1"/>
</dbReference>
<keyword evidence="4" id="KW-1015">Disulfide bond</keyword>
<dbReference type="PROSITE" id="PS50835">
    <property type="entry name" value="IG_LIKE"/>
    <property type="match status" value="1"/>
</dbReference>
<dbReference type="InterPro" id="IPR000483">
    <property type="entry name" value="Cys-rich_flank_reg_C"/>
</dbReference>
<dbReference type="SMART" id="SM00369">
    <property type="entry name" value="LRR_TYP"/>
    <property type="match status" value="6"/>
</dbReference>
<dbReference type="Proteomes" id="UP001367676">
    <property type="component" value="Unassembled WGS sequence"/>
</dbReference>
<dbReference type="InterPro" id="IPR001611">
    <property type="entry name" value="Leu-rich_rpt"/>
</dbReference>
<dbReference type="Gene3D" id="3.80.10.10">
    <property type="entry name" value="Ribonuclease Inhibitor"/>
    <property type="match status" value="2"/>
</dbReference>
<feature type="chain" id="PRO_5042814187" description="Ig-like domain-containing protein" evidence="9">
    <location>
        <begin position="26"/>
        <end position="841"/>
    </location>
</feature>
<dbReference type="InterPro" id="IPR036179">
    <property type="entry name" value="Ig-like_dom_sf"/>
</dbReference>
<feature type="region of interest" description="Disordered" evidence="7">
    <location>
        <begin position="492"/>
        <end position="519"/>
    </location>
</feature>
<dbReference type="SUPFAM" id="SSF52058">
    <property type="entry name" value="L domain-like"/>
    <property type="match status" value="1"/>
</dbReference>
<evidence type="ECO:0000256" key="7">
    <source>
        <dbReference type="SAM" id="MobiDB-lite"/>
    </source>
</evidence>
<dbReference type="EMBL" id="JBBCAQ010000010">
    <property type="protein sequence ID" value="KAK7601562.1"/>
    <property type="molecule type" value="Genomic_DNA"/>
</dbReference>
<reference evidence="11 12" key="1">
    <citation type="submission" date="2024-03" db="EMBL/GenBank/DDBJ databases">
        <title>Adaptation during the transition from Ophiocordyceps entomopathogen to insect associate is accompanied by gene loss and intensified selection.</title>
        <authorList>
            <person name="Ward C.M."/>
            <person name="Onetto C.A."/>
            <person name="Borneman A.R."/>
        </authorList>
    </citation>
    <scope>NUCLEOTIDE SEQUENCE [LARGE SCALE GENOMIC DNA]</scope>
    <source>
        <strain evidence="11">AWRI1</strain>
        <tissue evidence="11">Single Adult Female</tissue>
    </source>
</reference>
<dbReference type="Pfam" id="PF07679">
    <property type="entry name" value="I-set"/>
    <property type="match status" value="1"/>
</dbReference>
<evidence type="ECO:0000256" key="9">
    <source>
        <dbReference type="SAM" id="SignalP"/>
    </source>
</evidence>
<dbReference type="InterPro" id="IPR013098">
    <property type="entry name" value="Ig_I-set"/>
</dbReference>
<evidence type="ECO:0000256" key="4">
    <source>
        <dbReference type="ARBA" id="ARBA00023157"/>
    </source>
</evidence>
<evidence type="ECO:0000259" key="10">
    <source>
        <dbReference type="PROSITE" id="PS50835"/>
    </source>
</evidence>
<dbReference type="PANTHER" id="PTHR45842">
    <property type="entry name" value="SYNAPTIC ADHESION-LIKE MOLECULE SALM"/>
    <property type="match status" value="1"/>
</dbReference>
<organism evidence="11 12">
    <name type="scientific">Parthenolecanium corni</name>
    <dbReference type="NCBI Taxonomy" id="536013"/>
    <lineage>
        <taxon>Eukaryota</taxon>
        <taxon>Metazoa</taxon>
        <taxon>Ecdysozoa</taxon>
        <taxon>Arthropoda</taxon>
        <taxon>Hexapoda</taxon>
        <taxon>Insecta</taxon>
        <taxon>Pterygota</taxon>
        <taxon>Neoptera</taxon>
        <taxon>Paraneoptera</taxon>
        <taxon>Hemiptera</taxon>
        <taxon>Sternorrhyncha</taxon>
        <taxon>Coccoidea</taxon>
        <taxon>Coccidae</taxon>
        <taxon>Parthenolecanium</taxon>
    </lineage>
</organism>
<keyword evidence="2 9" id="KW-0732">Signal</keyword>
<keyword evidence="1" id="KW-0433">Leucine-rich repeat</keyword>
<feature type="signal peptide" evidence="9">
    <location>
        <begin position="1"/>
        <end position="25"/>
    </location>
</feature>
<dbReference type="InterPro" id="IPR013783">
    <property type="entry name" value="Ig-like_fold"/>
</dbReference>
<proteinExistence type="predicted"/>
<evidence type="ECO:0000256" key="8">
    <source>
        <dbReference type="SAM" id="Phobius"/>
    </source>
</evidence>
<keyword evidence="5" id="KW-0325">Glycoprotein</keyword>
<keyword evidence="8" id="KW-0472">Membrane</keyword>
<feature type="transmembrane region" description="Helical" evidence="8">
    <location>
        <begin position="387"/>
        <end position="413"/>
    </location>
</feature>
<keyword evidence="3" id="KW-0677">Repeat</keyword>
<name>A0AAN9Y8D5_9HEMI</name>
<evidence type="ECO:0000256" key="1">
    <source>
        <dbReference type="ARBA" id="ARBA00022614"/>
    </source>
</evidence>
<dbReference type="Pfam" id="PF13855">
    <property type="entry name" value="LRR_8"/>
    <property type="match status" value="1"/>
</dbReference>
<evidence type="ECO:0000256" key="6">
    <source>
        <dbReference type="ARBA" id="ARBA00023319"/>
    </source>
</evidence>
<dbReference type="PANTHER" id="PTHR45842:SF12">
    <property type="entry name" value="KEKKON 5, ISOFORM A"/>
    <property type="match status" value="1"/>
</dbReference>
<dbReference type="InterPro" id="IPR003598">
    <property type="entry name" value="Ig_sub2"/>
</dbReference>
<dbReference type="InterPro" id="IPR003591">
    <property type="entry name" value="Leu-rich_rpt_typical-subtyp"/>
</dbReference>
<accession>A0AAN9Y8D5</accession>
<feature type="compositionally biased region" description="Acidic residues" evidence="7">
    <location>
        <begin position="831"/>
        <end position="841"/>
    </location>
</feature>
<sequence length="841" mass="93318">MMCQELLKITSWLLLTAAMLQTGWSKSDWDKCIPQCHCKYVDGRKQADCEQNGMTDIPTKLSEEIQVLLLNDNYIRELKSRIFSKAGLVNLHKINLRNCSIEDVDQHAFAGLNVLTHIDLSVNQIKRLDPSTFQLPSLRYLYINNNSIQRLENNLLANLPQLQVVEFNFNRISDIGDRTFFNLSKLKMLKFKDNQLVQLQPSLFQSIGNIAKLSFDLQDNPWKCDCQLREFFDFVKSNSFSTPTYCHEPGYLEKKSWESLTREQFACMPIITWPKSDELEAQIGKELTLSCQVIGDPKPDMRWLYSGINGRPLSNETNVGPSSDRKYTVYESGDTTKWCNLTISNFSISDKGTYTCVAKNAAGIDERKFTVTLGNGSAWLPNNNSNIWMLLLYLIVGLACALFVLLCLCFVCCRRADNFMTKKPQNSSVTTNGDVTHHIVMEPEQQKTLLITAVNPVQKPPRKYDSSPQSENGATELTELNRNLLDDNSIQAGTSLAGDSMDDRRSTNSLEPLSSCNSQDNLLVHDRPRIVARSHHPPDLLAFSSRRQQASPANSLLSNDGAGDYSNISRFRHLHSPVRSPIYQHHPMRAYSPTPTYETLVYGRTQSPFSTSSAITPVVSHRAGYVTIPRRPRAPSWSSAPTPTLDDAAMAAISAAFKAEPVYDNLGPRTTADGSSVLSLTRKVAAESPSPGANMRSRPLPPAPLYSSYTLPHKSKLNHVFLSIRENEEPHFHPVVREPASGGGAAGVIKPLPLQYSPPSTEPLLPASTPDKRRASWATAKPETGTLRRPSTAASADDELSPSSKAGAGSAVKTKVPPKPPPKPKKNGPLFEDEGEDGTEV</sequence>
<evidence type="ECO:0000256" key="5">
    <source>
        <dbReference type="ARBA" id="ARBA00023180"/>
    </source>
</evidence>
<keyword evidence="8" id="KW-0812">Transmembrane</keyword>
<gene>
    <name evidence="11" type="ORF">V9T40_009003</name>
</gene>
<feature type="domain" description="Ig-like" evidence="10">
    <location>
        <begin position="269"/>
        <end position="372"/>
    </location>
</feature>
<dbReference type="InterPro" id="IPR050467">
    <property type="entry name" value="LRFN"/>
</dbReference>
<evidence type="ECO:0000313" key="12">
    <source>
        <dbReference type="Proteomes" id="UP001367676"/>
    </source>
</evidence>
<dbReference type="FunFam" id="2.60.40.10:FF:000032">
    <property type="entry name" value="palladin isoform X1"/>
    <property type="match status" value="1"/>
</dbReference>
<dbReference type="InterPro" id="IPR007110">
    <property type="entry name" value="Ig-like_dom"/>
</dbReference>
<dbReference type="Gene3D" id="2.60.40.10">
    <property type="entry name" value="Immunoglobulins"/>
    <property type="match status" value="1"/>
</dbReference>